<dbReference type="GO" id="GO:0090313">
    <property type="term" value="P:regulation of protein targeting to membrane"/>
    <property type="evidence" value="ECO:0007669"/>
    <property type="project" value="TreeGrafter"/>
</dbReference>
<evidence type="ECO:0000313" key="4">
    <source>
        <dbReference type="Proteomes" id="UP000001680"/>
    </source>
</evidence>
<dbReference type="Pfam" id="PF05359">
    <property type="entry name" value="DUF748"/>
    <property type="match status" value="3"/>
</dbReference>
<dbReference type="PANTHER" id="PTHR30441:SF8">
    <property type="entry name" value="DUF748 DOMAIN-CONTAINING PROTEIN"/>
    <property type="match status" value="1"/>
</dbReference>
<organism evidence="3 4">
    <name type="scientific">Burkholderia ambifaria (strain MC40-6)</name>
    <dbReference type="NCBI Taxonomy" id="398577"/>
    <lineage>
        <taxon>Bacteria</taxon>
        <taxon>Pseudomonadati</taxon>
        <taxon>Pseudomonadota</taxon>
        <taxon>Betaproteobacteria</taxon>
        <taxon>Burkholderiales</taxon>
        <taxon>Burkholderiaceae</taxon>
        <taxon>Burkholderia</taxon>
        <taxon>Burkholderia cepacia complex</taxon>
    </lineage>
</organism>
<dbReference type="PANTHER" id="PTHR30441">
    <property type="entry name" value="DUF748 DOMAIN-CONTAINING PROTEIN"/>
    <property type="match status" value="1"/>
</dbReference>
<dbReference type="Gene3D" id="3.30.1330.60">
    <property type="entry name" value="OmpA-like domain"/>
    <property type="match status" value="1"/>
</dbReference>
<dbReference type="AlphaFoldDB" id="B1Z1W0"/>
<sequence length="1271" mass="134944">MASAEKETVPSTLQTLGGVARSRRARRIGLGVLIFIVLFGLLGFFAAPPLIRHIAEQQLSQQLDRPSTIQRIALNPYTLNLEADGVHVGERGGQGGFIDIDKLVVRPSWSSLFRGAPIVNEVRVDSPRFHIVRYDAQRFNFTDLIEKFSKPSPKPESKPTQFSVSNIQVNDGRIDFDDRLLNEKHVVDNWTLGIPFIATLASKTDIFVQPKLRARFDGSPIAIDGKTKPFAQSRESEVALKFDRLDVPKLISYAPAKLPVIVTSGLLSSDLTLNFVMSGDTPTLRVAGTIDLNDAKVTGRASEPLFAARGVHVAAARLEPLRNVLHFDEIRFDQPVVDLARDKHGVLNVEKLAGQPAAAPKAAAGQPAASGAAASTAGATAAASGASSAKAETAAKAAPPLDLTIRHFAIDGGTINVDDRVPATPTAMSLIKLAATLDGFTLQGKTPAKYTLSTSLSRGGDVKAEGAFSVAAKQADTKLTVDTLALPALQPYLGEATRARVLDGTLGATVNAKADWGKTPLDAQIADSTVSLKSLKVATPDAKAPAIVLPDASAKIAKVDVAARTAEIASVDATGLALDVKRLKDGKIDLAALAEPAQAAVPQRTVARKAEAAAPSWHYRIDALNVKDSAANFTDLSTPRPVKLAIKPLDLSVQKISDDMTKPLPVQLKATLNRKGALSVSGDVTAQPLKLGLKINGNRLDAAAFEPYFGSALNATIASALLNAQGNLTFAQVKDAPRATYRGDAALVDVRMLDKATSDPFAGWRSLALSNLKVNHDEKGTDVDAARVTFTNFYGRVLLDAQGRLNLKDVVAKETGPAQSLTRDASKGEPVPLSPGATSPAAASAASAAVAQQASAPAAASATVVVKAAPPPQNPVRMHFGELLLQNGRVTYTDNFIKPNYTAHLVAIKGTVGAFGTDSTTSAPVDVAANLEGNGPISIKGSVNPLIEKPALDLTATAHDIELTNLTPYSAKYAGYPITKGKLNVDLHYQLANDQLQANNHIFIDQLTFGDHVDNDTATKLPVKLAISLLKNTRGQIDVNLPVSGSLSNPEFSVGGLIWRAVLNLIAKAVTSPFSLLANAFGGSGGEDLGYVEFAPGSYQLTDAQQKKLDTVVKMLTEKPSIRLDLIGRVDPAKDTPGLRDAYVDRLVRQQKLKDVIGQGESVDPMSVKVDQAEYEKYLTRAYKAADFKKPRNLVGLQKTLPEADMKQALADHAPADDNALRALAQQRAQAVRQYLDGKIDSSRMFVVASKLDAKGIEDKGATTRVDFGLQ</sequence>
<evidence type="ECO:0000313" key="3">
    <source>
        <dbReference type="EMBL" id="ACB67815.1"/>
    </source>
</evidence>
<dbReference type="RefSeq" id="WP_012367035.1">
    <property type="nucleotide sequence ID" value="NC_010552.1"/>
</dbReference>
<name>B1Z1W0_BURA4</name>
<accession>B1Z1W0</accession>
<evidence type="ECO:0008006" key="5">
    <source>
        <dbReference type="Google" id="ProtNLM"/>
    </source>
</evidence>
<dbReference type="InterPro" id="IPR052894">
    <property type="entry name" value="AsmA-related"/>
</dbReference>
<feature type="transmembrane region" description="Helical" evidence="2">
    <location>
        <begin position="30"/>
        <end position="51"/>
    </location>
</feature>
<feature type="region of interest" description="Disordered" evidence="1">
    <location>
        <begin position="816"/>
        <end position="840"/>
    </location>
</feature>
<dbReference type="InterPro" id="IPR008023">
    <property type="entry name" value="DUF748"/>
</dbReference>
<dbReference type="InterPro" id="IPR036737">
    <property type="entry name" value="OmpA-like_sf"/>
</dbReference>
<evidence type="ECO:0000256" key="2">
    <source>
        <dbReference type="SAM" id="Phobius"/>
    </source>
</evidence>
<keyword evidence="2" id="KW-1133">Transmembrane helix</keyword>
<evidence type="ECO:0000256" key="1">
    <source>
        <dbReference type="SAM" id="MobiDB-lite"/>
    </source>
</evidence>
<dbReference type="HOGENOM" id="CLU_005680_1_0_4"/>
<protein>
    <recommendedName>
        <fullName evidence="5">AsmA family protein</fullName>
    </recommendedName>
</protein>
<reference evidence="4" key="1">
    <citation type="submission" date="2008-04" db="EMBL/GenBank/DDBJ databases">
        <title>Complete sequence of chromosome 2 of Burkholderia ambifaria MC40-6.</title>
        <authorList>
            <person name="Copeland A."/>
            <person name="Lucas S."/>
            <person name="Lapidus A."/>
            <person name="Glavina del Rio T."/>
            <person name="Dalin E."/>
            <person name="Tice H."/>
            <person name="Pitluck S."/>
            <person name="Chain P."/>
            <person name="Malfatti S."/>
            <person name="Shin M."/>
            <person name="Vergez L."/>
            <person name="Lang D."/>
            <person name="Schmutz J."/>
            <person name="Larimer F."/>
            <person name="Land M."/>
            <person name="Hauser L."/>
            <person name="Kyrpides N."/>
            <person name="Lykidis A."/>
            <person name="Ramette A."/>
            <person name="Konstantinidis K."/>
            <person name="Tiedje J."/>
            <person name="Richardson P."/>
        </authorList>
    </citation>
    <scope>NUCLEOTIDE SEQUENCE [LARGE SCALE GENOMIC DNA]</scope>
    <source>
        <strain evidence="4">MC40-6</strain>
    </source>
</reference>
<dbReference type="EMBL" id="CP001026">
    <property type="protein sequence ID" value="ACB67815.1"/>
    <property type="molecule type" value="Genomic_DNA"/>
</dbReference>
<gene>
    <name evidence="3" type="ordered locus">BamMC406_5371</name>
</gene>
<dbReference type="OrthoDB" id="9757969at2"/>
<keyword evidence="2" id="KW-0472">Membrane</keyword>
<dbReference type="GO" id="GO:0005886">
    <property type="term" value="C:plasma membrane"/>
    <property type="evidence" value="ECO:0007669"/>
    <property type="project" value="TreeGrafter"/>
</dbReference>
<keyword evidence="2" id="KW-0812">Transmembrane</keyword>
<proteinExistence type="predicted"/>
<dbReference type="KEGG" id="bac:BamMC406_5371"/>
<dbReference type="Proteomes" id="UP000001680">
    <property type="component" value="Chromosome 2"/>
</dbReference>